<dbReference type="InterPro" id="IPR019734">
    <property type="entry name" value="TPR_rpt"/>
</dbReference>
<keyword evidence="2" id="KW-0812">Transmembrane</keyword>
<dbReference type="GO" id="GO:0045039">
    <property type="term" value="P:protein insertion into mitochondrial inner membrane"/>
    <property type="evidence" value="ECO:0007669"/>
    <property type="project" value="TreeGrafter"/>
</dbReference>
<dbReference type="PANTHER" id="PTHR46208">
    <property type="entry name" value="MITOCHONDRIAL IMPORT RECEPTOR SUBUNIT TOM70"/>
    <property type="match status" value="1"/>
</dbReference>
<comment type="similarity">
    <text evidence="9">Belongs to the Tom70 family.</text>
</comment>
<feature type="repeat" description="TPR" evidence="10">
    <location>
        <begin position="67"/>
        <end position="100"/>
    </location>
</feature>
<dbReference type="PROSITE" id="PS50005">
    <property type="entry name" value="TPR"/>
    <property type="match status" value="1"/>
</dbReference>
<name>A0A5E4M5T2_9HEMI</name>
<sequence length="131" mass="15034">MAWSYHLSRRKLIGTSKEETRRQTKIWLEELEEDLVRLALNSLLWKNSIPDAFNLLGQALNIDPKCYLAYETLGTVYIETGKLKEALDCLEKAIPLAKSEKELLRIFSLRNSAQARLAASERFAIIIPKVE</sequence>
<dbReference type="SUPFAM" id="SSF48452">
    <property type="entry name" value="TPR-like"/>
    <property type="match status" value="1"/>
</dbReference>
<dbReference type="GO" id="GO:0005741">
    <property type="term" value="C:mitochondrial outer membrane"/>
    <property type="evidence" value="ECO:0007669"/>
    <property type="project" value="UniProtKB-SubCell"/>
</dbReference>
<keyword evidence="5 10" id="KW-0802">TPR repeat</keyword>
<dbReference type="Proteomes" id="UP000325440">
    <property type="component" value="Unassembled WGS sequence"/>
</dbReference>
<dbReference type="Pfam" id="PF14559">
    <property type="entry name" value="TPR_19"/>
    <property type="match status" value="1"/>
</dbReference>
<evidence type="ECO:0000256" key="2">
    <source>
        <dbReference type="ARBA" id="ARBA00022692"/>
    </source>
</evidence>
<keyword evidence="6" id="KW-1133">Transmembrane helix</keyword>
<evidence type="ECO:0000256" key="1">
    <source>
        <dbReference type="ARBA" id="ARBA00004572"/>
    </source>
</evidence>
<dbReference type="InterPro" id="IPR011990">
    <property type="entry name" value="TPR-like_helical_dom_sf"/>
</dbReference>
<keyword evidence="3" id="KW-0677">Repeat</keyword>
<keyword evidence="8" id="KW-0472">Membrane</keyword>
<accession>A0A5E4M5T2</accession>
<proteinExistence type="inferred from homology"/>
<evidence type="ECO:0000256" key="3">
    <source>
        <dbReference type="ARBA" id="ARBA00022737"/>
    </source>
</evidence>
<evidence type="ECO:0000256" key="4">
    <source>
        <dbReference type="ARBA" id="ARBA00022787"/>
    </source>
</evidence>
<dbReference type="OrthoDB" id="66418at2759"/>
<dbReference type="GO" id="GO:0030150">
    <property type="term" value="P:protein import into mitochondrial matrix"/>
    <property type="evidence" value="ECO:0007669"/>
    <property type="project" value="TreeGrafter"/>
</dbReference>
<evidence type="ECO:0000256" key="7">
    <source>
        <dbReference type="ARBA" id="ARBA00023128"/>
    </source>
</evidence>
<dbReference type="Gene3D" id="1.25.40.10">
    <property type="entry name" value="Tetratricopeptide repeat domain"/>
    <property type="match status" value="1"/>
</dbReference>
<comment type="subcellular location">
    <subcellularLocation>
        <location evidence="1">Mitochondrion outer membrane</location>
        <topology evidence="1">Single-pass membrane protein</topology>
    </subcellularLocation>
</comment>
<dbReference type="EMBL" id="CABPRJ010000024">
    <property type="protein sequence ID" value="VVC26088.1"/>
    <property type="molecule type" value="Genomic_DNA"/>
</dbReference>
<keyword evidence="7" id="KW-0496">Mitochondrion</keyword>
<protein>
    <submittedName>
        <fullName evidence="11">Tetratricopeptide repeat,Tetratricopeptide repeat-containing domain,Tetratricopeptide-like helical</fullName>
    </submittedName>
</protein>
<evidence type="ECO:0000313" key="12">
    <source>
        <dbReference type="Proteomes" id="UP000325440"/>
    </source>
</evidence>
<evidence type="ECO:0000256" key="10">
    <source>
        <dbReference type="PROSITE-ProRule" id="PRU00339"/>
    </source>
</evidence>
<evidence type="ECO:0000313" key="11">
    <source>
        <dbReference type="EMBL" id="VVC26088.1"/>
    </source>
</evidence>
<organism evidence="11 12">
    <name type="scientific">Cinara cedri</name>
    <dbReference type="NCBI Taxonomy" id="506608"/>
    <lineage>
        <taxon>Eukaryota</taxon>
        <taxon>Metazoa</taxon>
        <taxon>Ecdysozoa</taxon>
        <taxon>Arthropoda</taxon>
        <taxon>Hexapoda</taxon>
        <taxon>Insecta</taxon>
        <taxon>Pterygota</taxon>
        <taxon>Neoptera</taxon>
        <taxon>Paraneoptera</taxon>
        <taxon>Hemiptera</taxon>
        <taxon>Sternorrhyncha</taxon>
        <taxon>Aphidomorpha</taxon>
        <taxon>Aphidoidea</taxon>
        <taxon>Aphididae</taxon>
        <taxon>Lachninae</taxon>
        <taxon>Cinara</taxon>
    </lineage>
</organism>
<dbReference type="PANTHER" id="PTHR46208:SF1">
    <property type="entry name" value="MITOCHONDRIAL IMPORT RECEPTOR SUBUNIT TOM70"/>
    <property type="match status" value="1"/>
</dbReference>
<dbReference type="GO" id="GO:0008320">
    <property type="term" value="F:protein transmembrane transporter activity"/>
    <property type="evidence" value="ECO:0007669"/>
    <property type="project" value="TreeGrafter"/>
</dbReference>
<dbReference type="AlphaFoldDB" id="A0A5E4M5T2"/>
<dbReference type="GO" id="GO:0030943">
    <property type="term" value="F:mitochondrion targeting sequence binding"/>
    <property type="evidence" value="ECO:0007669"/>
    <property type="project" value="TreeGrafter"/>
</dbReference>
<reference evidence="11 12" key="1">
    <citation type="submission" date="2019-08" db="EMBL/GenBank/DDBJ databases">
        <authorList>
            <person name="Alioto T."/>
            <person name="Alioto T."/>
            <person name="Gomez Garrido J."/>
        </authorList>
    </citation>
    <scope>NUCLEOTIDE SEQUENCE [LARGE SCALE GENOMIC DNA]</scope>
</reference>
<evidence type="ECO:0000256" key="9">
    <source>
        <dbReference type="ARBA" id="ARBA00038030"/>
    </source>
</evidence>
<keyword evidence="4" id="KW-1000">Mitochondrion outer membrane</keyword>
<evidence type="ECO:0000256" key="5">
    <source>
        <dbReference type="ARBA" id="ARBA00022803"/>
    </source>
</evidence>
<evidence type="ECO:0000256" key="6">
    <source>
        <dbReference type="ARBA" id="ARBA00022989"/>
    </source>
</evidence>
<gene>
    <name evidence="11" type="ORF">CINCED_3A011187</name>
</gene>
<keyword evidence="12" id="KW-1185">Reference proteome</keyword>
<evidence type="ECO:0000256" key="8">
    <source>
        <dbReference type="ARBA" id="ARBA00023136"/>
    </source>
</evidence>